<dbReference type="RefSeq" id="WP_033095823.1">
    <property type="nucleotide sequence ID" value="NZ_JQED01000056.1"/>
</dbReference>
<evidence type="ECO:0000259" key="15">
    <source>
        <dbReference type="Pfam" id="PF07715"/>
    </source>
</evidence>
<keyword evidence="4" id="KW-0410">Iron transport</keyword>
<evidence type="ECO:0000256" key="13">
    <source>
        <dbReference type="SAM" id="SignalP"/>
    </source>
</evidence>
<comment type="caution">
    <text evidence="16">The sequence shown here is derived from an EMBL/GenBank/DDBJ whole genome shotgun (WGS) entry which is preliminary data.</text>
</comment>
<feature type="chain" id="PRO_5001948370" evidence="13">
    <location>
        <begin position="21"/>
        <end position="732"/>
    </location>
</feature>
<dbReference type="EMBL" id="JQED01000056">
    <property type="protein sequence ID" value="KGJ86574.1"/>
    <property type="molecule type" value="Genomic_DNA"/>
</dbReference>
<evidence type="ECO:0000259" key="14">
    <source>
        <dbReference type="Pfam" id="PF00593"/>
    </source>
</evidence>
<sequence precursor="true">MKKSYLTSAILLAVFSSAHAEEVTTDSDSAANSKGTLETITVTARKVVENLQEVPVAVNTMTSGDIRANNLATSQDVLGFTPGAEFTAATPENSGLSIRGVDSGGGGASSDTGVLVMEDGEVISRSFMQNNKTFDIGRIEVLRGPQGTTYGRNATAGVIHFIGNRPSDYNEGKITLNIGNYNLKSIEGFINGEITDGFSGRLSGIYESRDGYYEDANTGNSLDNEESYAVKAQVLYEPSDTLSVLFKTHASDLHNEHPLARKNAKYDEPMVTSIPGVGPISAYMEVSDDPWKVVNSEADYKLKIWGASVEIQKQYETFNLYSLTSFRDGENSARVDLFGTPDDLVIENSENDAQTISQELRIDNAGKGEALEWQLGLFYLNEKHTRNEVKEALPAVTFTYQTIAATNKTNSVGVFSELTYDFTEQTKLLVGARYSYDKKEYDFYHTASGLLGFVFVDNPLQPVISTPEDSWSAISGKVSLTHQFTDNIMGYASWGSGFKSGGFNDEASNNELANKSFDEETVETIEIGAKMDLLKDRLRLNLTAFDSTYDDIHGDFYLPSGGNITSNVGEASIKGVEVEILALLTEDIQLQAVLSDYDHEYTNYSAGVDNPENVIGNPVQGAPDWTATIALSHDLWLESGAVIRSRVDYRGRGDVTQVFIDDPDSVRRTTGSYNAQIGYLSEDEKWGITLWGRNLTNEVASTAFSPEVAFFSQNATTYKAPRTFGITLDYSF</sequence>
<evidence type="ECO:0000256" key="2">
    <source>
        <dbReference type="ARBA" id="ARBA00022448"/>
    </source>
</evidence>
<keyword evidence="9 11" id="KW-0472">Membrane</keyword>
<dbReference type="AlphaFoldDB" id="A0A099K717"/>
<evidence type="ECO:0000256" key="7">
    <source>
        <dbReference type="ARBA" id="ARBA00023065"/>
    </source>
</evidence>
<dbReference type="GO" id="GO:0009279">
    <property type="term" value="C:cell outer membrane"/>
    <property type="evidence" value="ECO:0007669"/>
    <property type="project" value="UniProtKB-SubCell"/>
</dbReference>
<name>A0A099K717_COLPS</name>
<dbReference type="PANTHER" id="PTHR32552:SF81">
    <property type="entry name" value="TONB-DEPENDENT OUTER MEMBRANE RECEPTOR"/>
    <property type="match status" value="1"/>
</dbReference>
<keyword evidence="16" id="KW-0675">Receptor</keyword>
<evidence type="ECO:0000256" key="4">
    <source>
        <dbReference type="ARBA" id="ARBA00022496"/>
    </source>
</evidence>
<keyword evidence="8 12" id="KW-0798">TonB box</keyword>
<dbReference type="InterPro" id="IPR012910">
    <property type="entry name" value="Plug_dom"/>
</dbReference>
<evidence type="ECO:0000313" key="16">
    <source>
        <dbReference type="EMBL" id="KGJ86574.1"/>
    </source>
</evidence>
<evidence type="ECO:0000256" key="8">
    <source>
        <dbReference type="ARBA" id="ARBA00023077"/>
    </source>
</evidence>
<keyword evidence="13" id="KW-0732">Signal</keyword>
<dbReference type="InterPro" id="IPR000531">
    <property type="entry name" value="Beta-barrel_TonB"/>
</dbReference>
<keyword evidence="10 11" id="KW-0998">Cell outer membrane</keyword>
<gene>
    <name evidence="16" type="ORF">ND2E_0746</name>
</gene>
<organism evidence="16 17">
    <name type="scientific">Colwellia psychrerythraea</name>
    <name type="common">Vibrio psychroerythus</name>
    <dbReference type="NCBI Taxonomy" id="28229"/>
    <lineage>
        <taxon>Bacteria</taxon>
        <taxon>Pseudomonadati</taxon>
        <taxon>Pseudomonadota</taxon>
        <taxon>Gammaproteobacteria</taxon>
        <taxon>Alteromonadales</taxon>
        <taxon>Colwelliaceae</taxon>
        <taxon>Colwellia</taxon>
    </lineage>
</organism>
<keyword evidence="6" id="KW-0408">Iron</keyword>
<comment type="similarity">
    <text evidence="11 12">Belongs to the TonB-dependent receptor family.</text>
</comment>
<dbReference type="PATRIC" id="fig|28229.4.peg.4235"/>
<dbReference type="GO" id="GO:0006826">
    <property type="term" value="P:iron ion transport"/>
    <property type="evidence" value="ECO:0007669"/>
    <property type="project" value="UniProtKB-KW"/>
</dbReference>
<evidence type="ECO:0000256" key="10">
    <source>
        <dbReference type="ARBA" id="ARBA00023237"/>
    </source>
</evidence>
<keyword evidence="3 11" id="KW-1134">Transmembrane beta strand</keyword>
<dbReference type="InterPro" id="IPR036942">
    <property type="entry name" value="Beta-barrel_TonB_sf"/>
</dbReference>
<evidence type="ECO:0000256" key="1">
    <source>
        <dbReference type="ARBA" id="ARBA00004571"/>
    </source>
</evidence>
<dbReference type="Gene3D" id="2.40.170.20">
    <property type="entry name" value="TonB-dependent receptor, beta-barrel domain"/>
    <property type="match status" value="1"/>
</dbReference>
<evidence type="ECO:0000256" key="5">
    <source>
        <dbReference type="ARBA" id="ARBA00022692"/>
    </source>
</evidence>
<feature type="signal peptide" evidence="13">
    <location>
        <begin position="1"/>
        <end position="20"/>
    </location>
</feature>
<comment type="subcellular location">
    <subcellularLocation>
        <location evidence="1 11">Cell outer membrane</location>
        <topology evidence="1 11">Multi-pass membrane protein</topology>
    </subcellularLocation>
</comment>
<keyword evidence="7" id="KW-0406">Ion transport</keyword>
<dbReference type="PROSITE" id="PS52016">
    <property type="entry name" value="TONB_DEPENDENT_REC_3"/>
    <property type="match status" value="1"/>
</dbReference>
<keyword evidence="5 11" id="KW-0812">Transmembrane</keyword>
<feature type="domain" description="TonB-dependent receptor plug" evidence="15">
    <location>
        <begin position="51"/>
        <end position="158"/>
    </location>
</feature>
<feature type="domain" description="TonB-dependent receptor-like beta-barrel" evidence="14">
    <location>
        <begin position="308"/>
        <end position="695"/>
    </location>
</feature>
<evidence type="ECO:0000256" key="11">
    <source>
        <dbReference type="PROSITE-ProRule" id="PRU01360"/>
    </source>
</evidence>
<dbReference type="PANTHER" id="PTHR32552">
    <property type="entry name" value="FERRICHROME IRON RECEPTOR-RELATED"/>
    <property type="match status" value="1"/>
</dbReference>
<protein>
    <submittedName>
        <fullName evidence="16">TonB-dependent receptor</fullName>
    </submittedName>
</protein>
<reference evidence="16 17" key="1">
    <citation type="submission" date="2014-08" db="EMBL/GenBank/DDBJ databases">
        <title>Genomic and Phenotypic Diversity of Colwellia psychrerythraea strains from Disparate Marine Basins.</title>
        <authorList>
            <person name="Techtmann S.M."/>
            <person name="Stelling S.C."/>
            <person name="Utturkar S.M."/>
            <person name="Alshibli N."/>
            <person name="Harris A."/>
            <person name="Brown S.D."/>
            <person name="Hazen T.C."/>
        </authorList>
    </citation>
    <scope>NUCLEOTIDE SEQUENCE [LARGE SCALE GENOMIC DNA]</scope>
    <source>
        <strain evidence="16 17">ND2E</strain>
    </source>
</reference>
<dbReference type="Proteomes" id="UP000029843">
    <property type="component" value="Unassembled WGS sequence"/>
</dbReference>
<evidence type="ECO:0000256" key="3">
    <source>
        <dbReference type="ARBA" id="ARBA00022452"/>
    </source>
</evidence>
<accession>A0A099K717</accession>
<evidence type="ECO:0000313" key="17">
    <source>
        <dbReference type="Proteomes" id="UP000029843"/>
    </source>
</evidence>
<keyword evidence="2 11" id="KW-0813">Transport</keyword>
<evidence type="ECO:0000256" key="12">
    <source>
        <dbReference type="RuleBase" id="RU003357"/>
    </source>
</evidence>
<dbReference type="InterPro" id="IPR039426">
    <property type="entry name" value="TonB-dep_rcpt-like"/>
</dbReference>
<proteinExistence type="inferred from homology"/>
<evidence type="ECO:0000256" key="6">
    <source>
        <dbReference type="ARBA" id="ARBA00023004"/>
    </source>
</evidence>
<dbReference type="SUPFAM" id="SSF56935">
    <property type="entry name" value="Porins"/>
    <property type="match status" value="1"/>
</dbReference>
<dbReference type="Pfam" id="PF00593">
    <property type="entry name" value="TonB_dep_Rec_b-barrel"/>
    <property type="match status" value="1"/>
</dbReference>
<evidence type="ECO:0000256" key="9">
    <source>
        <dbReference type="ARBA" id="ARBA00023136"/>
    </source>
</evidence>
<dbReference type="Pfam" id="PF07715">
    <property type="entry name" value="Plug"/>
    <property type="match status" value="1"/>
</dbReference>